<evidence type="ECO:0000256" key="2">
    <source>
        <dbReference type="ARBA" id="ARBA00023015"/>
    </source>
</evidence>
<dbReference type="Pfam" id="PF13377">
    <property type="entry name" value="Peripla_BP_3"/>
    <property type="match status" value="1"/>
</dbReference>
<dbReference type="RefSeq" id="WP_236291074.1">
    <property type="nucleotide sequence ID" value="NZ_CAKMMW010000018.1"/>
</dbReference>
<keyword evidence="4" id="KW-0804">Transcription</keyword>
<comment type="caution">
    <text evidence="6">The sequence shown here is derived from an EMBL/GenBank/DDBJ whole genome shotgun (WGS) entry which is preliminary data.</text>
</comment>
<accession>A0ABM9CQT7</accession>
<dbReference type="Pfam" id="PF00356">
    <property type="entry name" value="LacI"/>
    <property type="match status" value="1"/>
</dbReference>
<protein>
    <submittedName>
        <fullName evidence="6">HTH-type transcriptional regulator DegA</fullName>
    </submittedName>
</protein>
<dbReference type="PRINTS" id="PR00036">
    <property type="entry name" value="HTHLACI"/>
</dbReference>
<dbReference type="PROSITE" id="PS50932">
    <property type="entry name" value="HTH_LACI_2"/>
    <property type="match status" value="1"/>
</dbReference>
<feature type="domain" description="HTH lacI-type" evidence="5">
    <location>
        <begin position="2"/>
        <end position="56"/>
    </location>
</feature>
<evidence type="ECO:0000313" key="7">
    <source>
        <dbReference type="Proteomes" id="UP000838821"/>
    </source>
</evidence>
<keyword evidence="1" id="KW-0678">Repressor</keyword>
<dbReference type="InterPro" id="IPR028082">
    <property type="entry name" value="Peripla_BP_I"/>
</dbReference>
<dbReference type="PROSITE" id="PS00356">
    <property type="entry name" value="HTH_LACI_1"/>
    <property type="match status" value="1"/>
</dbReference>
<sequence>MITIYDIAEKAGVSAMTVSRVINNTGRISEETRKRVRKVMEELHYIPNALARSLVSQKTNLISLLITDITNPFYTTLARGAEDAAKKAGYRLLFANSDEDYEKEKDYVDMILSTRVDGVLFAPAGDHSHDNLLQLQKHQIPFVVLDREIPGIDADVVLGDSKEGARNLVEHLIAQGHQRIALVNGSQDVSTARLRYIGYNEALQLGGITPDDSLVLHLGYRDFHDETALHELLQLDDPPTAIFAANNMLAVGVIQSLRQRGLQVPRDMSVVCFDDFGPAGAINPFLTVASQPAYQFGKLGMQLLIERIEGAASDATRRIMLPSELIVRSSTQPLS</sequence>
<evidence type="ECO:0000259" key="5">
    <source>
        <dbReference type="PROSITE" id="PS50932"/>
    </source>
</evidence>
<dbReference type="SUPFAM" id="SSF47413">
    <property type="entry name" value="lambda repressor-like DNA-binding domains"/>
    <property type="match status" value="1"/>
</dbReference>
<dbReference type="Proteomes" id="UP000838821">
    <property type="component" value="Unassembled WGS sequence"/>
</dbReference>
<dbReference type="InterPro" id="IPR046335">
    <property type="entry name" value="LacI/GalR-like_sensor"/>
</dbReference>
<dbReference type="CDD" id="cd01392">
    <property type="entry name" value="HTH_LacI"/>
    <property type="match status" value="1"/>
</dbReference>
<dbReference type="InterPro" id="IPR000843">
    <property type="entry name" value="HTH_LacI"/>
</dbReference>
<evidence type="ECO:0000256" key="3">
    <source>
        <dbReference type="ARBA" id="ARBA00023125"/>
    </source>
</evidence>
<name>A0ABM9CQT7_9BACL</name>
<dbReference type="InterPro" id="IPR010982">
    <property type="entry name" value="Lambda_DNA-bd_dom_sf"/>
</dbReference>
<dbReference type="PANTHER" id="PTHR30146">
    <property type="entry name" value="LACI-RELATED TRANSCRIPTIONAL REPRESSOR"/>
    <property type="match status" value="1"/>
</dbReference>
<keyword evidence="7" id="KW-1185">Reference proteome</keyword>
<keyword evidence="2" id="KW-0805">Transcription regulation</keyword>
<proteinExistence type="predicted"/>
<gene>
    <name evidence="6" type="primary">degA_6</name>
    <name evidence="6" type="ORF">PAECIP111891_04948</name>
</gene>
<keyword evidence="3" id="KW-0238">DNA-binding</keyword>
<dbReference type="SUPFAM" id="SSF53822">
    <property type="entry name" value="Periplasmic binding protein-like I"/>
    <property type="match status" value="1"/>
</dbReference>
<evidence type="ECO:0000256" key="1">
    <source>
        <dbReference type="ARBA" id="ARBA00022491"/>
    </source>
</evidence>
<evidence type="ECO:0000256" key="4">
    <source>
        <dbReference type="ARBA" id="ARBA00023163"/>
    </source>
</evidence>
<dbReference type="Gene3D" id="1.10.260.40">
    <property type="entry name" value="lambda repressor-like DNA-binding domains"/>
    <property type="match status" value="1"/>
</dbReference>
<dbReference type="EMBL" id="CAKMMW010000018">
    <property type="protein sequence ID" value="CAH1219658.1"/>
    <property type="molecule type" value="Genomic_DNA"/>
</dbReference>
<reference evidence="6" key="1">
    <citation type="submission" date="2022-01" db="EMBL/GenBank/DDBJ databases">
        <authorList>
            <person name="Criscuolo A."/>
        </authorList>
    </citation>
    <scope>NUCLEOTIDE SEQUENCE</scope>
    <source>
        <strain evidence="6">CIP111891</strain>
    </source>
</reference>
<dbReference type="CDD" id="cd06280">
    <property type="entry name" value="PBP1_LacI-like"/>
    <property type="match status" value="1"/>
</dbReference>
<dbReference type="SMART" id="SM00354">
    <property type="entry name" value="HTH_LACI"/>
    <property type="match status" value="1"/>
</dbReference>
<dbReference type="Gene3D" id="3.40.50.2300">
    <property type="match status" value="2"/>
</dbReference>
<evidence type="ECO:0000313" key="6">
    <source>
        <dbReference type="EMBL" id="CAH1219658.1"/>
    </source>
</evidence>
<organism evidence="6 7">
    <name type="scientific">Paenibacillus allorhizoplanae</name>
    <dbReference type="NCBI Taxonomy" id="2905648"/>
    <lineage>
        <taxon>Bacteria</taxon>
        <taxon>Bacillati</taxon>
        <taxon>Bacillota</taxon>
        <taxon>Bacilli</taxon>
        <taxon>Bacillales</taxon>
        <taxon>Paenibacillaceae</taxon>
        <taxon>Paenibacillus</taxon>
    </lineage>
</organism>
<dbReference type="PANTHER" id="PTHR30146:SF148">
    <property type="entry name" value="HTH-TYPE TRANSCRIPTIONAL REPRESSOR PURR-RELATED"/>
    <property type="match status" value="1"/>
</dbReference>